<dbReference type="PROSITE" id="PS51257">
    <property type="entry name" value="PROKAR_LIPOPROTEIN"/>
    <property type="match status" value="1"/>
</dbReference>
<evidence type="ECO:0000313" key="2">
    <source>
        <dbReference type="EMBL" id="NDY41300.1"/>
    </source>
</evidence>
<dbReference type="EMBL" id="JAAGRR010000001">
    <property type="protein sequence ID" value="NDY41300.1"/>
    <property type="molecule type" value="Genomic_DNA"/>
</dbReference>
<evidence type="ECO:0000313" key="3">
    <source>
        <dbReference type="Proteomes" id="UP000469346"/>
    </source>
</evidence>
<protein>
    <submittedName>
        <fullName evidence="2">DUF4410 domain-containing protein</fullName>
    </submittedName>
</protein>
<dbReference type="RefSeq" id="WP_163297442.1">
    <property type="nucleotide sequence ID" value="NZ_JAAGRR010000001.1"/>
</dbReference>
<keyword evidence="3" id="KW-1185">Reference proteome</keyword>
<evidence type="ECO:0000256" key="1">
    <source>
        <dbReference type="SAM" id="SignalP"/>
    </source>
</evidence>
<gene>
    <name evidence="2" type="ORF">G3N55_00350</name>
</gene>
<organism evidence="2 3">
    <name type="scientific">Dissulfurirhabdus thermomarina</name>
    <dbReference type="NCBI Taxonomy" id="1765737"/>
    <lineage>
        <taxon>Bacteria</taxon>
        <taxon>Deltaproteobacteria</taxon>
        <taxon>Dissulfurirhabdaceae</taxon>
        <taxon>Dissulfurirhabdus</taxon>
    </lineage>
</organism>
<dbReference type="AlphaFoldDB" id="A0A6N9TLK3"/>
<proteinExistence type="predicted"/>
<accession>A0A6N9TLK3</accession>
<reference evidence="2 3" key="1">
    <citation type="submission" date="2020-02" db="EMBL/GenBank/DDBJ databases">
        <title>Comparative genomics of sulfur disproportionating microorganisms.</title>
        <authorList>
            <person name="Ward L.M."/>
            <person name="Bertran E."/>
            <person name="Johnston D.T."/>
        </authorList>
    </citation>
    <scope>NUCLEOTIDE SEQUENCE [LARGE SCALE GENOMIC DNA]</scope>
    <source>
        <strain evidence="2 3">DSM 100025</strain>
    </source>
</reference>
<name>A0A6N9TLK3_DISTH</name>
<feature type="signal peptide" evidence="1">
    <location>
        <begin position="1"/>
        <end position="19"/>
    </location>
</feature>
<keyword evidence="1" id="KW-0732">Signal</keyword>
<sequence>MKGHRFSIFVLILAGLMFAAGCRGGGTAGAAAGPPGPSIKSYADHTFDVRGYVRGMVKGGHNLLIWQDPAVDLSRYHEVQVVGEKKGRWLPVQNRFAYGPFINTFESAFKNALTVKRGSGAGALRVEWAVVACNPGNRAARYLVGMGAGRATGAVVCEVFAPGKTDPVIRVFAKDTASAGGFGGDSAAMLTYIFQQLGFRVGTVLNARIGG</sequence>
<comment type="caution">
    <text evidence="2">The sequence shown here is derived from an EMBL/GenBank/DDBJ whole genome shotgun (WGS) entry which is preliminary data.</text>
</comment>
<feature type="chain" id="PRO_5026779164" evidence="1">
    <location>
        <begin position="20"/>
        <end position="211"/>
    </location>
</feature>
<dbReference type="Proteomes" id="UP000469346">
    <property type="component" value="Unassembled WGS sequence"/>
</dbReference>